<evidence type="ECO:0000313" key="2">
    <source>
        <dbReference type="EMBL" id="BAY85114.1"/>
    </source>
</evidence>
<evidence type="ECO:0000313" key="3">
    <source>
        <dbReference type="Proteomes" id="UP000218418"/>
    </source>
</evidence>
<proteinExistence type="predicted"/>
<organism evidence="2 3">
    <name type="scientific">Calothrix parasitica NIES-267</name>
    <dbReference type="NCBI Taxonomy" id="1973488"/>
    <lineage>
        <taxon>Bacteria</taxon>
        <taxon>Bacillati</taxon>
        <taxon>Cyanobacteriota</taxon>
        <taxon>Cyanophyceae</taxon>
        <taxon>Nostocales</taxon>
        <taxon>Calotrichaceae</taxon>
        <taxon>Calothrix</taxon>
    </lineage>
</organism>
<gene>
    <name evidence="2" type="ORF">NIES267_46120</name>
</gene>
<dbReference type="OrthoDB" id="514471at2"/>
<dbReference type="EMBL" id="AP018227">
    <property type="protein sequence ID" value="BAY85114.1"/>
    <property type="molecule type" value="Genomic_DNA"/>
</dbReference>
<accession>A0A1Z4LVA7</accession>
<dbReference type="AlphaFoldDB" id="A0A1Z4LVA7"/>
<reference evidence="2 3" key="1">
    <citation type="submission" date="2017-06" db="EMBL/GenBank/DDBJ databases">
        <title>Genome sequencing of cyanobaciteial culture collection at National Institute for Environmental Studies (NIES).</title>
        <authorList>
            <person name="Hirose Y."/>
            <person name="Shimura Y."/>
            <person name="Fujisawa T."/>
            <person name="Nakamura Y."/>
            <person name="Kawachi M."/>
        </authorList>
    </citation>
    <scope>NUCLEOTIDE SEQUENCE [LARGE SCALE GENOMIC DNA]</scope>
    <source>
        <strain evidence="2 3">NIES-267</strain>
    </source>
</reference>
<evidence type="ECO:0000256" key="1">
    <source>
        <dbReference type="SAM" id="SignalP"/>
    </source>
</evidence>
<keyword evidence="3" id="KW-1185">Reference proteome</keyword>
<feature type="signal peptide" evidence="1">
    <location>
        <begin position="1"/>
        <end position="27"/>
    </location>
</feature>
<sequence length="207" mass="21754">MNKKVLGLLAASAAVVGSAIFATPARAVQQEVEVNLTVDEVLFLRTFETVSLRISQGELGGAIDKDFVGTTDGTALIDVEQDTGVEEINPGDNVTKEVKELYAVYGNGDVDEDDVSVSITVSPGGDMLSNNAGRNEILAKMSVVGPLESERNVDDLNDDLDLDGTLLRIGGVELAFEFQEDDGTAITPQAGDYTGGRLTVEATTIGS</sequence>
<protein>
    <submittedName>
        <fullName evidence="2">Uncharacterized protein</fullName>
    </submittedName>
</protein>
<dbReference type="Proteomes" id="UP000218418">
    <property type="component" value="Chromosome"/>
</dbReference>
<feature type="chain" id="PRO_5013074456" evidence="1">
    <location>
        <begin position="28"/>
        <end position="207"/>
    </location>
</feature>
<name>A0A1Z4LVA7_9CYAN</name>
<keyword evidence="1" id="KW-0732">Signal</keyword>